<dbReference type="Gene3D" id="3.40.50.10300">
    <property type="entry name" value="CoaB-like"/>
    <property type="match status" value="1"/>
</dbReference>
<dbReference type="NCBIfam" id="TIGR00521">
    <property type="entry name" value="coaBC_dfp"/>
    <property type="match status" value="1"/>
</dbReference>
<evidence type="ECO:0000256" key="4">
    <source>
        <dbReference type="RuleBase" id="RU364078"/>
    </source>
</evidence>
<evidence type="ECO:0000313" key="8">
    <source>
        <dbReference type="Proteomes" id="UP001232156"/>
    </source>
</evidence>
<keyword evidence="1 3" id="KW-0210">Decarboxylase</keyword>
<dbReference type="EMBL" id="JAUZQE010000019">
    <property type="protein sequence ID" value="MDR4126194.1"/>
    <property type="molecule type" value="Genomic_DNA"/>
</dbReference>
<comment type="cofactor">
    <cofactor evidence="3">
        <name>Mg(2+)</name>
        <dbReference type="ChEBI" id="CHEBI:18420"/>
    </cofactor>
</comment>
<dbReference type="GO" id="GO:0004632">
    <property type="term" value="F:phosphopantothenate--cysteine ligase activity"/>
    <property type="evidence" value="ECO:0007669"/>
    <property type="project" value="UniProtKB-EC"/>
</dbReference>
<evidence type="ECO:0000313" key="7">
    <source>
        <dbReference type="EMBL" id="MDR4126194.1"/>
    </source>
</evidence>
<gene>
    <name evidence="3 7" type="primary">coaBC</name>
    <name evidence="7" type="ORF">Q8947_09395</name>
</gene>
<dbReference type="PANTHER" id="PTHR14359">
    <property type="entry name" value="HOMO-OLIGOMERIC FLAVIN CONTAINING CYS DECARBOXYLASE FAMILY"/>
    <property type="match status" value="1"/>
</dbReference>
<dbReference type="InterPro" id="IPR007085">
    <property type="entry name" value="DNA/pantothenate-metab_flavo_C"/>
</dbReference>
<feature type="active site" description="Proton donor" evidence="3">
    <location>
        <position position="160"/>
    </location>
</feature>
<feature type="domain" description="DNA/pantothenate metabolism flavoprotein C-terminal" evidence="6">
    <location>
        <begin position="187"/>
        <end position="394"/>
    </location>
</feature>
<evidence type="ECO:0000256" key="1">
    <source>
        <dbReference type="ARBA" id="ARBA00022793"/>
    </source>
</evidence>
<accession>A0ABU1D6Y0</accession>
<evidence type="ECO:0000256" key="2">
    <source>
        <dbReference type="ARBA" id="ARBA00023239"/>
    </source>
</evidence>
<comment type="function">
    <text evidence="3">Catalyzes two sequential steps in the biosynthesis of coenzyme A. In the first step cysteine is conjugated to 4'-phosphopantothenate to form 4-phosphopantothenoylcysteine. In the second step the latter compound is decarboxylated to form 4'-phosphopantotheine.</text>
</comment>
<dbReference type="PANTHER" id="PTHR14359:SF6">
    <property type="entry name" value="PHOSPHOPANTOTHENOYLCYSTEINE DECARBOXYLASE"/>
    <property type="match status" value="1"/>
</dbReference>
<dbReference type="Pfam" id="PF04127">
    <property type="entry name" value="DFP"/>
    <property type="match status" value="1"/>
</dbReference>
<keyword evidence="2 3" id="KW-0456">Lyase</keyword>
<comment type="cofactor">
    <cofactor evidence="3">
        <name>FMN</name>
        <dbReference type="ChEBI" id="CHEBI:58210"/>
    </cofactor>
    <text evidence="3">Binds 1 FMN per subunit.</text>
</comment>
<keyword evidence="3" id="KW-0460">Magnesium</keyword>
<feature type="binding site" evidence="3">
    <location>
        <position position="326"/>
    </location>
    <ligand>
        <name>CTP</name>
        <dbReference type="ChEBI" id="CHEBI:37563"/>
    </ligand>
</feature>
<keyword evidence="3 4" id="KW-0288">FMN</keyword>
<feature type="binding site" evidence="3">
    <location>
        <begin position="308"/>
        <end position="311"/>
    </location>
    <ligand>
        <name>CTP</name>
        <dbReference type="ChEBI" id="CHEBI:37563"/>
    </ligand>
</feature>
<keyword evidence="3 4" id="KW-0436">Ligase</keyword>
<comment type="pathway">
    <text evidence="3 4">Cofactor biosynthesis; coenzyme A biosynthesis; CoA from (R)-pantothenate: step 3/5.</text>
</comment>
<comment type="caution">
    <text evidence="7">The sequence shown here is derived from an EMBL/GenBank/DDBJ whole genome shotgun (WGS) entry which is preliminary data.</text>
</comment>
<feature type="domain" description="Flavoprotein" evidence="5">
    <location>
        <begin position="7"/>
        <end position="179"/>
    </location>
</feature>
<proteinExistence type="inferred from homology"/>
<dbReference type="Gene3D" id="3.40.50.1950">
    <property type="entry name" value="Flavin prenyltransferase-like"/>
    <property type="match status" value="1"/>
</dbReference>
<dbReference type="RefSeq" id="WP_165278910.1">
    <property type="nucleotide sequence ID" value="NZ_JAUZQE010000019.1"/>
</dbReference>
<dbReference type="PROSITE" id="PS51257">
    <property type="entry name" value="PROKAR_LIPOPROTEIN"/>
    <property type="match status" value="1"/>
</dbReference>
<evidence type="ECO:0000259" key="6">
    <source>
        <dbReference type="Pfam" id="PF04127"/>
    </source>
</evidence>
<dbReference type="InterPro" id="IPR036551">
    <property type="entry name" value="Flavin_trans-like"/>
</dbReference>
<feature type="binding site" evidence="3">
    <location>
        <position position="340"/>
    </location>
    <ligand>
        <name>CTP</name>
        <dbReference type="ChEBI" id="CHEBI:37563"/>
    </ligand>
</feature>
<dbReference type="InterPro" id="IPR003382">
    <property type="entry name" value="Flavoprotein"/>
</dbReference>
<keyword evidence="3 4" id="KW-0285">Flavoprotein</keyword>
<feature type="region of interest" description="Phosphopantothenoylcysteine decarboxylase" evidence="3">
    <location>
        <begin position="1"/>
        <end position="191"/>
    </location>
</feature>
<comment type="similarity">
    <text evidence="3 4">In the C-terminal section; belongs to the PPC synthetase family.</text>
</comment>
<comment type="caution">
    <text evidence="3">Lacks conserved residue(s) required for the propagation of feature annotation.</text>
</comment>
<comment type="catalytic activity">
    <reaction evidence="3 4">
        <text>N-[(R)-4-phosphopantothenoyl]-L-cysteine + H(+) = (R)-4'-phosphopantetheine + CO2</text>
        <dbReference type="Rhea" id="RHEA:16793"/>
        <dbReference type="ChEBI" id="CHEBI:15378"/>
        <dbReference type="ChEBI" id="CHEBI:16526"/>
        <dbReference type="ChEBI" id="CHEBI:59458"/>
        <dbReference type="ChEBI" id="CHEBI:61723"/>
        <dbReference type="EC" id="4.1.1.36"/>
    </reaction>
</comment>
<feature type="region of interest" description="Phosphopantothenate--cysteine ligase" evidence="3">
    <location>
        <begin position="192"/>
        <end position="398"/>
    </location>
</feature>
<organism evidence="7 8">
    <name type="scientific">Yanghanlia caeni</name>
    <dbReference type="NCBI Taxonomy" id="3064283"/>
    <lineage>
        <taxon>Bacteria</taxon>
        <taxon>Pseudomonadati</taxon>
        <taxon>Pseudomonadota</taxon>
        <taxon>Betaproteobacteria</taxon>
        <taxon>Burkholderiales</taxon>
        <taxon>Alcaligenaceae</taxon>
        <taxon>Yanghanlia</taxon>
    </lineage>
</organism>
<dbReference type="SUPFAM" id="SSF102645">
    <property type="entry name" value="CoaB-like"/>
    <property type="match status" value="1"/>
</dbReference>
<keyword evidence="3" id="KW-0511">Multifunctional enzyme</keyword>
<keyword evidence="8" id="KW-1185">Reference proteome</keyword>
<dbReference type="Proteomes" id="UP001232156">
    <property type="component" value="Unassembled WGS sequence"/>
</dbReference>
<dbReference type="HAMAP" id="MF_02225">
    <property type="entry name" value="CoaBC"/>
    <property type="match status" value="1"/>
</dbReference>
<comment type="similarity">
    <text evidence="3 4">In the N-terminal section; belongs to the HFCD (homo-oligomeric flavin containing Cys decarboxylase) superfamily.</text>
</comment>
<keyword evidence="3" id="KW-0479">Metal-binding</keyword>
<dbReference type="InterPro" id="IPR005252">
    <property type="entry name" value="CoaBC"/>
</dbReference>
<dbReference type="EC" id="6.3.2.5" evidence="3"/>
<feature type="binding site" evidence="3">
    <location>
        <position position="280"/>
    </location>
    <ligand>
        <name>CTP</name>
        <dbReference type="ChEBI" id="CHEBI:37563"/>
    </ligand>
</feature>
<sequence>MLELANKRIVLGLTGGIACYKVAEFVRRATEQGAVIDVVMTEAATHFITPVTMQALSGRPVYLDPWDAREPNNMAHINLTRGADAILIAPASTDFMAKLAHGLADDLLSTLCVARGNCPLLVTPAMNREMWLNAATQRNVALLRGDGVQILGPAEGEQACGETGSGRMIEPDQILAELIAFFQPKVLAGRRVLITAGPTSERIDPVRVITNRSSGKTGYAIARAAREAGADVLLVSGPTALPCPWGVTRIQVESAMQMHDAVMQHAAASDIFISVAAVADWHVTNAGDQKFKKTESGDAPQLEFAPNPDILATVAAMPNGPWCVGFAAETENLDEHAQAKRRRKGVPLLVGNLAQDVMDADVTEIVLYDERGRNALSPQPKLQAARALIAAIAQRSPR</sequence>
<reference evidence="7 8" key="1">
    <citation type="submission" date="2023-08" db="EMBL/GenBank/DDBJ databases">
        <title>Alcaligenaceae gen. nov., a novel taxon isolated from the sludge of Yixing Pesticide Factory.</title>
        <authorList>
            <person name="Ruan L."/>
        </authorList>
    </citation>
    <scope>NUCLEOTIDE SEQUENCE [LARGE SCALE GENOMIC DNA]</scope>
    <source>
        <strain evidence="7 8">LG-2</strain>
    </source>
</reference>
<comment type="function">
    <text evidence="4">Catalyzes two steps in the biosynthesis of coenzyme A. In the first step cysteine is conjugated to 4'-phosphopantothenate to form 4-phosphopantothenoylcysteine, in the latter compound is decarboxylated to form 4'-phosphopantotheine.</text>
</comment>
<dbReference type="EC" id="4.1.1.36" evidence="3"/>
<evidence type="ECO:0000256" key="3">
    <source>
        <dbReference type="HAMAP-Rule" id="MF_02225"/>
    </source>
</evidence>
<comment type="pathway">
    <text evidence="3 4">Cofactor biosynthesis; coenzyme A biosynthesis; CoA from (R)-pantothenate: step 2/5.</text>
</comment>
<dbReference type="GO" id="GO:0004633">
    <property type="term" value="F:phosphopantothenoylcysteine decarboxylase activity"/>
    <property type="evidence" value="ECO:0007669"/>
    <property type="project" value="UniProtKB-EC"/>
</dbReference>
<dbReference type="Pfam" id="PF02441">
    <property type="entry name" value="Flavoprotein"/>
    <property type="match status" value="1"/>
</dbReference>
<dbReference type="InterPro" id="IPR035929">
    <property type="entry name" value="CoaB-like_sf"/>
</dbReference>
<feature type="binding site" evidence="3">
    <location>
        <position position="344"/>
    </location>
    <ligand>
        <name>CTP</name>
        <dbReference type="ChEBI" id="CHEBI:37563"/>
    </ligand>
</feature>
<evidence type="ECO:0000259" key="5">
    <source>
        <dbReference type="Pfam" id="PF02441"/>
    </source>
</evidence>
<protein>
    <recommendedName>
        <fullName evidence="3">Coenzyme A biosynthesis bifunctional protein CoaBC</fullName>
    </recommendedName>
    <alternativeName>
        <fullName evidence="3">DNA/pantothenate metabolism flavoprotein</fullName>
    </alternativeName>
    <alternativeName>
        <fullName evidence="3">Phosphopantothenoylcysteine synthetase/decarboxylase</fullName>
        <shortName evidence="3">PPCS-PPCDC</shortName>
    </alternativeName>
    <domain>
        <recommendedName>
            <fullName evidence="3">Phosphopantothenoylcysteine decarboxylase</fullName>
            <shortName evidence="3">PPC decarboxylase</shortName>
            <shortName evidence="3">PPC-DC</shortName>
            <ecNumber evidence="3">4.1.1.36</ecNumber>
        </recommendedName>
        <alternativeName>
            <fullName evidence="3">CoaC</fullName>
        </alternativeName>
    </domain>
    <domain>
        <recommendedName>
            <fullName evidence="3">Phosphopantothenate--cysteine ligase</fullName>
            <ecNumber evidence="3">6.3.2.5</ecNumber>
        </recommendedName>
        <alternativeName>
            <fullName evidence="3">CoaB</fullName>
        </alternativeName>
        <alternativeName>
            <fullName evidence="3">Phosphopantothenoylcysteine synthetase</fullName>
            <shortName evidence="3">PPC synthetase</shortName>
            <shortName evidence="3">PPC-S</shortName>
        </alternativeName>
    </domain>
</protein>
<comment type="catalytic activity">
    <reaction evidence="3 4">
        <text>(R)-4'-phosphopantothenate + L-cysteine + CTP = N-[(R)-4-phosphopantothenoyl]-L-cysteine + CMP + diphosphate + H(+)</text>
        <dbReference type="Rhea" id="RHEA:19397"/>
        <dbReference type="ChEBI" id="CHEBI:10986"/>
        <dbReference type="ChEBI" id="CHEBI:15378"/>
        <dbReference type="ChEBI" id="CHEBI:33019"/>
        <dbReference type="ChEBI" id="CHEBI:35235"/>
        <dbReference type="ChEBI" id="CHEBI:37563"/>
        <dbReference type="ChEBI" id="CHEBI:59458"/>
        <dbReference type="ChEBI" id="CHEBI:60377"/>
        <dbReference type="EC" id="6.3.2.5"/>
    </reaction>
</comment>
<dbReference type="SUPFAM" id="SSF52507">
    <property type="entry name" value="Homo-oligomeric flavin-containing Cys decarboxylases, HFCD"/>
    <property type="match status" value="1"/>
</dbReference>
<name>A0ABU1D6Y0_9BURK</name>
<feature type="binding site" evidence="3">
    <location>
        <position position="290"/>
    </location>
    <ligand>
        <name>CTP</name>
        <dbReference type="ChEBI" id="CHEBI:37563"/>
    </ligand>
</feature>